<evidence type="ECO:0000313" key="2">
    <source>
        <dbReference type="Proteomes" id="UP000031586"/>
    </source>
</evidence>
<accession>A0A0C1Z3I7</accession>
<comment type="caution">
    <text evidence="1">The sequence shown here is derived from an EMBL/GenBank/DDBJ whole genome shotgun (WGS) entry which is preliminary data.</text>
</comment>
<proteinExistence type="predicted"/>
<name>A0A0C1Z3I7_9VIBR</name>
<dbReference type="RefSeq" id="WP_020195769.1">
    <property type="nucleotide sequence ID" value="NZ_BAOH01000028.1"/>
</dbReference>
<protein>
    <submittedName>
        <fullName evidence="1">XRE family transcriptional regulator</fullName>
    </submittedName>
</protein>
<evidence type="ECO:0000313" key="1">
    <source>
        <dbReference type="EMBL" id="KIF51630.1"/>
    </source>
</evidence>
<organism evidence="1 2">
    <name type="scientific">Vibrio owensii CAIM 1854 = LMG 25443</name>
    <dbReference type="NCBI Taxonomy" id="1229493"/>
    <lineage>
        <taxon>Bacteria</taxon>
        <taxon>Pseudomonadati</taxon>
        <taxon>Pseudomonadota</taxon>
        <taxon>Gammaproteobacteria</taxon>
        <taxon>Vibrionales</taxon>
        <taxon>Vibrionaceae</taxon>
        <taxon>Vibrio</taxon>
    </lineage>
</organism>
<dbReference type="PATRIC" id="fig|1229493.5.peg.2973"/>
<dbReference type="Proteomes" id="UP000031586">
    <property type="component" value="Unassembled WGS sequence"/>
</dbReference>
<gene>
    <name evidence="1" type="ORF">H735_18305</name>
</gene>
<sequence>MEYNFERDLAHWLEAKEISRKELIAILQQAYYEEFGGLDSITLSRWLTGKVVPPLYKQFLIAKCLDYDLREIILNINVDELKSPSRYATILTNLVKAFDFSLTALSYKSVPEKVTSEIRSHTYYDHIELFDEFYGNLSAISGFLSELYSLKSEVKYKCILLKNGEGEVIGHWAGILNLEKIDNLPSFVPIPEDEVKRSCLVKLRHEMNSNHFFELVVQAICYYLLNHFKSKDYVYIFIAEYPVLEFARKVFNAKEVKYYPPVNGSQKMGLYLVKINIIKAISNPILIPKIKKKLKCLQSCDFVDCNLCNLRDFRQ</sequence>
<dbReference type="EMBL" id="JPRD01000031">
    <property type="protein sequence ID" value="KIF51630.1"/>
    <property type="molecule type" value="Genomic_DNA"/>
</dbReference>
<reference evidence="1 2" key="1">
    <citation type="submission" date="2014-07" db="EMBL/GenBank/DDBJ databases">
        <title>Unique and conserved regions in Vibrio harveyi and related species in comparison with the shrimp pathogen Vibrio harveyi CAIM 1792.</title>
        <authorList>
            <person name="Espinoza-Valles I."/>
            <person name="Vora G."/>
            <person name="Leekitcharoenphon P."/>
            <person name="Ussery D."/>
            <person name="Hoj L."/>
            <person name="Gomez-Gil B."/>
        </authorList>
    </citation>
    <scope>NUCLEOTIDE SEQUENCE [LARGE SCALE GENOMIC DNA]</scope>
    <source>
        <strain evidence="2">CAIM 1854 / LMG 25443</strain>
    </source>
</reference>
<dbReference type="AlphaFoldDB" id="A0A0C1Z3I7"/>